<dbReference type="RefSeq" id="WP_221632710.1">
    <property type="nucleotide sequence ID" value="NZ_BAAAKX010000008.1"/>
</dbReference>
<accession>A0A542Z864</accession>
<feature type="domain" description="D-alanyl-D-alanine carboxypeptidase-like core" evidence="2">
    <location>
        <begin position="125"/>
        <end position="201"/>
    </location>
</feature>
<dbReference type="AlphaFoldDB" id="A0A542Z864"/>
<reference evidence="3 4" key="1">
    <citation type="submission" date="2019-06" db="EMBL/GenBank/DDBJ databases">
        <title>Sequencing the genomes of 1000 actinobacteria strains.</title>
        <authorList>
            <person name="Klenk H.-P."/>
        </authorList>
    </citation>
    <scope>NUCLEOTIDE SEQUENCE [LARGE SCALE GENOMIC DNA]</scope>
    <source>
        <strain evidence="3 4">DSM 18082</strain>
    </source>
</reference>
<protein>
    <submittedName>
        <fullName evidence="3">LAS superfamily LD-carboxypeptidase LdcB</fullName>
    </submittedName>
</protein>
<dbReference type="SUPFAM" id="SSF55166">
    <property type="entry name" value="Hedgehog/DD-peptidase"/>
    <property type="match status" value="1"/>
</dbReference>
<dbReference type="Proteomes" id="UP000319514">
    <property type="component" value="Unassembled WGS sequence"/>
</dbReference>
<evidence type="ECO:0000259" key="2">
    <source>
        <dbReference type="Pfam" id="PF02557"/>
    </source>
</evidence>
<keyword evidence="4" id="KW-1185">Reference proteome</keyword>
<gene>
    <name evidence="3" type="ORF">FB474_4027</name>
</gene>
<evidence type="ECO:0000313" key="3">
    <source>
        <dbReference type="EMBL" id="TQL56410.1"/>
    </source>
</evidence>
<dbReference type="CDD" id="cd14846">
    <property type="entry name" value="Peptidase_M15_like"/>
    <property type="match status" value="1"/>
</dbReference>
<dbReference type="GO" id="GO:0004180">
    <property type="term" value="F:carboxypeptidase activity"/>
    <property type="evidence" value="ECO:0007669"/>
    <property type="project" value="UniProtKB-KW"/>
</dbReference>
<dbReference type="Pfam" id="PF02557">
    <property type="entry name" value="VanY"/>
    <property type="match status" value="1"/>
</dbReference>
<dbReference type="PANTHER" id="PTHR34385">
    <property type="entry name" value="D-ALANYL-D-ALANINE CARBOXYPEPTIDASE"/>
    <property type="match status" value="1"/>
</dbReference>
<feature type="compositionally biased region" description="Low complexity" evidence="1">
    <location>
        <begin position="110"/>
        <end position="124"/>
    </location>
</feature>
<feature type="region of interest" description="Disordered" evidence="1">
    <location>
        <begin position="70"/>
        <end position="132"/>
    </location>
</feature>
<dbReference type="InterPro" id="IPR009045">
    <property type="entry name" value="Zn_M74/Hedgehog-like"/>
</dbReference>
<dbReference type="EMBL" id="VFOQ01000003">
    <property type="protein sequence ID" value="TQL56410.1"/>
    <property type="molecule type" value="Genomic_DNA"/>
</dbReference>
<dbReference type="Gene3D" id="3.30.1380.10">
    <property type="match status" value="1"/>
</dbReference>
<evidence type="ECO:0000256" key="1">
    <source>
        <dbReference type="SAM" id="MobiDB-lite"/>
    </source>
</evidence>
<feature type="compositionally biased region" description="Low complexity" evidence="1">
    <location>
        <begin position="89"/>
        <end position="100"/>
    </location>
</feature>
<dbReference type="GO" id="GO:0006508">
    <property type="term" value="P:proteolysis"/>
    <property type="evidence" value="ECO:0007669"/>
    <property type="project" value="InterPro"/>
</dbReference>
<proteinExistence type="predicted"/>
<keyword evidence="3" id="KW-0378">Hydrolase</keyword>
<name>A0A542Z864_9MICO</name>
<dbReference type="PANTHER" id="PTHR34385:SF1">
    <property type="entry name" value="PEPTIDOGLYCAN L-ALANYL-D-GLUTAMATE ENDOPEPTIDASE CWLK"/>
    <property type="match status" value="1"/>
</dbReference>
<organism evidence="3 4">
    <name type="scientific">Oryzihumus leptocrescens</name>
    <dbReference type="NCBI Taxonomy" id="297536"/>
    <lineage>
        <taxon>Bacteria</taxon>
        <taxon>Bacillati</taxon>
        <taxon>Actinomycetota</taxon>
        <taxon>Actinomycetes</taxon>
        <taxon>Micrococcales</taxon>
        <taxon>Intrasporangiaceae</taxon>
        <taxon>Oryzihumus</taxon>
    </lineage>
</organism>
<evidence type="ECO:0000313" key="4">
    <source>
        <dbReference type="Proteomes" id="UP000319514"/>
    </source>
</evidence>
<dbReference type="InterPro" id="IPR052179">
    <property type="entry name" value="DD-CPase-like"/>
</dbReference>
<keyword evidence="3" id="KW-0645">Protease</keyword>
<dbReference type="InterPro" id="IPR003709">
    <property type="entry name" value="VanY-like_core_dom"/>
</dbReference>
<comment type="caution">
    <text evidence="3">The sequence shown here is derived from an EMBL/GenBank/DDBJ whole genome shotgun (WGS) entry which is preliminary data.</text>
</comment>
<sequence length="245" mass="26053">MNRDGGHALWWDGEIRPREDRDGDTRPQGDVTYLVGSPWRLRRGVLATASLTVLAAVGLVCATTTSLMDDEPAPTVARHSAQPRVDQDAAPLSGGAARAAQVQPARLPKASSTGATPAATSPSGLSAPLARSLEKAEQAARAAGVTLTVTSGRRSRAEQQRLFDAAVRQYGSVATARRWVLPPSESHHVTGDAVDIGPRSGARWLEVNGVKWGLCRRYVNEWWHFERLAPAIGQACPALEANAAG</sequence>
<keyword evidence="3" id="KW-0121">Carboxypeptidase</keyword>